<proteinExistence type="predicted"/>
<dbReference type="AlphaFoldDB" id="A0A1R1XUL2"/>
<evidence type="ECO:0000313" key="2">
    <source>
        <dbReference type="EMBL" id="OMJ18342.1"/>
    </source>
</evidence>
<dbReference type="Proteomes" id="UP000187283">
    <property type="component" value="Unassembled WGS sequence"/>
</dbReference>
<dbReference type="EMBL" id="LSSN01001779">
    <property type="protein sequence ID" value="OMJ18342.1"/>
    <property type="molecule type" value="Genomic_DNA"/>
</dbReference>
<evidence type="ECO:0000256" key="1">
    <source>
        <dbReference type="SAM" id="MobiDB-lite"/>
    </source>
</evidence>
<protein>
    <submittedName>
        <fullName evidence="2">Uncharacterized protein</fullName>
    </submittedName>
</protein>
<gene>
    <name evidence="2" type="ORF">AYI70_g5406</name>
</gene>
<sequence length="74" mass="8328">MTSETSSSTPDATVKQQEKSEASKDRITLRKKASLDQGTPQHILEPVKITQCYTVFLLDLIIHCGPLHLESYNR</sequence>
<name>A0A1R1XUL2_9FUNG</name>
<evidence type="ECO:0000313" key="3">
    <source>
        <dbReference type="Proteomes" id="UP000187283"/>
    </source>
</evidence>
<feature type="compositionally biased region" description="Basic and acidic residues" evidence="1">
    <location>
        <begin position="16"/>
        <end position="28"/>
    </location>
</feature>
<organism evidence="2 3">
    <name type="scientific">Smittium culicis</name>
    <dbReference type="NCBI Taxonomy" id="133412"/>
    <lineage>
        <taxon>Eukaryota</taxon>
        <taxon>Fungi</taxon>
        <taxon>Fungi incertae sedis</taxon>
        <taxon>Zoopagomycota</taxon>
        <taxon>Kickxellomycotina</taxon>
        <taxon>Harpellomycetes</taxon>
        <taxon>Harpellales</taxon>
        <taxon>Legeriomycetaceae</taxon>
        <taxon>Smittium</taxon>
    </lineage>
</organism>
<accession>A0A1R1XUL2</accession>
<dbReference type="OrthoDB" id="5593025at2759"/>
<reference evidence="2 3" key="1">
    <citation type="submission" date="2017-01" db="EMBL/GenBank/DDBJ databases">
        <authorList>
            <person name="Mah S.A."/>
            <person name="Swanson W.J."/>
            <person name="Moy G.W."/>
            <person name="Vacquier V.D."/>
        </authorList>
    </citation>
    <scope>NUCLEOTIDE SEQUENCE [LARGE SCALE GENOMIC DNA]</scope>
    <source>
        <strain evidence="2 3">GSMNP</strain>
    </source>
</reference>
<feature type="region of interest" description="Disordered" evidence="1">
    <location>
        <begin position="1"/>
        <end position="36"/>
    </location>
</feature>
<keyword evidence="3" id="KW-1185">Reference proteome</keyword>
<comment type="caution">
    <text evidence="2">The sequence shown here is derived from an EMBL/GenBank/DDBJ whole genome shotgun (WGS) entry which is preliminary data.</text>
</comment>
<feature type="compositionally biased region" description="Polar residues" evidence="1">
    <location>
        <begin position="1"/>
        <end position="15"/>
    </location>
</feature>